<feature type="compositionally biased region" description="Polar residues" evidence="1">
    <location>
        <begin position="160"/>
        <end position="178"/>
    </location>
</feature>
<dbReference type="Proteomes" id="UP000322530">
    <property type="component" value="Unassembled WGS sequence"/>
</dbReference>
<feature type="region of interest" description="Disordered" evidence="1">
    <location>
        <begin position="160"/>
        <end position="196"/>
    </location>
</feature>
<dbReference type="OrthoDB" id="156170at2"/>
<feature type="compositionally biased region" description="Basic and acidic residues" evidence="1">
    <location>
        <begin position="186"/>
        <end position="196"/>
    </location>
</feature>
<feature type="domain" description="HTH cro/C1-type" evidence="2">
    <location>
        <begin position="85"/>
        <end position="143"/>
    </location>
</feature>
<gene>
    <name evidence="3" type="ORF">KDI_03310</name>
</gene>
<dbReference type="AlphaFoldDB" id="A0A5A5T5Y2"/>
<evidence type="ECO:0000256" key="1">
    <source>
        <dbReference type="SAM" id="MobiDB-lite"/>
    </source>
</evidence>
<evidence type="ECO:0000313" key="4">
    <source>
        <dbReference type="Proteomes" id="UP000322530"/>
    </source>
</evidence>
<reference evidence="3 4" key="1">
    <citation type="submission" date="2019-01" db="EMBL/GenBank/DDBJ databases">
        <title>Draft genome sequence of Dictyobacter sp. Uno17.</title>
        <authorList>
            <person name="Wang C.M."/>
            <person name="Zheng Y."/>
            <person name="Sakai Y."/>
            <person name="Abe K."/>
            <person name="Yokota A."/>
            <person name="Yabe S."/>
        </authorList>
    </citation>
    <scope>NUCLEOTIDE SEQUENCE [LARGE SCALE GENOMIC DNA]</scope>
    <source>
        <strain evidence="3 4">Uno17</strain>
    </source>
</reference>
<dbReference type="InterPro" id="IPR001387">
    <property type="entry name" value="Cro/C1-type_HTH"/>
</dbReference>
<accession>A0A5A5T5Y2</accession>
<organism evidence="3 4">
    <name type="scientific">Dictyobacter arantiisoli</name>
    <dbReference type="NCBI Taxonomy" id="2014874"/>
    <lineage>
        <taxon>Bacteria</taxon>
        <taxon>Bacillati</taxon>
        <taxon>Chloroflexota</taxon>
        <taxon>Ktedonobacteria</taxon>
        <taxon>Ktedonobacterales</taxon>
        <taxon>Dictyobacteraceae</taxon>
        <taxon>Dictyobacter</taxon>
    </lineage>
</organism>
<dbReference type="InterPro" id="IPR010982">
    <property type="entry name" value="Lambda_DNA-bd_dom_sf"/>
</dbReference>
<sequence length="196" mass="22067">MNTPELRQLKMAWIAAKEAGDRETQLRLIQDHPAHQDELIEFIAGYQAIGGAEEVDQHAELLPVTQRALESALKQVFKPQSSFATLSELRKSLKLSKMDTAQGLRLSVDVWNKFENGAIELVSLSRLQLERLSQFFHVSAEQFGTLLNGSQPAISMNRRQTREAASNAEQGPQKQSFSEAIARSAMSKEDQQFWLK</sequence>
<proteinExistence type="predicted"/>
<protein>
    <recommendedName>
        <fullName evidence="2">HTH cro/C1-type domain-containing protein</fullName>
    </recommendedName>
</protein>
<evidence type="ECO:0000259" key="2">
    <source>
        <dbReference type="SMART" id="SM00530"/>
    </source>
</evidence>
<dbReference type="GO" id="GO:0003677">
    <property type="term" value="F:DNA binding"/>
    <property type="evidence" value="ECO:0007669"/>
    <property type="project" value="InterPro"/>
</dbReference>
<dbReference type="CDD" id="cd00093">
    <property type="entry name" value="HTH_XRE"/>
    <property type="match status" value="1"/>
</dbReference>
<keyword evidence="4" id="KW-1185">Reference proteome</keyword>
<dbReference type="EMBL" id="BIXY01000002">
    <property type="protein sequence ID" value="GCF06767.1"/>
    <property type="molecule type" value="Genomic_DNA"/>
</dbReference>
<name>A0A5A5T5Y2_9CHLR</name>
<dbReference type="RefSeq" id="WP_149399671.1">
    <property type="nucleotide sequence ID" value="NZ_BIXY01000002.1"/>
</dbReference>
<dbReference type="SUPFAM" id="SSF47413">
    <property type="entry name" value="lambda repressor-like DNA-binding domains"/>
    <property type="match status" value="1"/>
</dbReference>
<evidence type="ECO:0000313" key="3">
    <source>
        <dbReference type="EMBL" id="GCF06767.1"/>
    </source>
</evidence>
<comment type="caution">
    <text evidence="3">The sequence shown here is derived from an EMBL/GenBank/DDBJ whole genome shotgun (WGS) entry which is preliminary data.</text>
</comment>
<dbReference type="SMART" id="SM00530">
    <property type="entry name" value="HTH_XRE"/>
    <property type="match status" value="1"/>
</dbReference>